<evidence type="ECO:0000256" key="1">
    <source>
        <dbReference type="SAM" id="Phobius"/>
    </source>
</evidence>
<evidence type="ECO:0008006" key="4">
    <source>
        <dbReference type="Google" id="ProtNLM"/>
    </source>
</evidence>
<keyword evidence="1" id="KW-0812">Transmembrane</keyword>
<evidence type="ECO:0000313" key="2">
    <source>
        <dbReference type="EMBL" id="MBB2147920.1"/>
    </source>
</evidence>
<organism evidence="2 3">
    <name type="scientific">Pedobacter gandavensis</name>
    <dbReference type="NCBI Taxonomy" id="2679963"/>
    <lineage>
        <taxon>Bacteria</taxon>
        <taxon>Pseudomonadati</taxon>
        <taxon>Bacteroidota</taxon>
        <taxon>Sphingobacteriia</taxon>
        <taxon>Sphingobacteriales</taxon>
        <taxon>Sphingobacteriaceae</taxon>
        <taxon>Pedobacter</taxon>
    </lineage>
</organism>
<feature type="transmembrane region" description="Helical" evidence="1">
    <location>
        <begin position="102"/>
        <end position="119"/>
    </location>
</feature>
<keyword evidence="3" id="KW-1185">Reference proteome</keyword>
<protein>
    <recommendedName>
        <fullName evidence="4">DUF2306 domain-containing protein</fullName>
    </recommendedName>
</protein>
<reference evidence="2 3" key="1">
    <citation type="submission" date="2019-11" db="EMBL/GenBank/DDBJ databases">
        <title>Description of Pedobacter sp. LMG 31462T.</title>
        <authorList>
            <person name="Carlier A."/>
            <person name="Qi S."/>
            <person name="Vandamme P."/>
        </authorList>
    </citation>
    <scope>NUCLEOTIDE SEQUENCE [LARGE SCALE GENOMIC DNA]</scope>
    <source>
        <strain evidence="2 3">LMG 31462</strain>
    </source>
</reference>
<feature type="transmembrane region" description="Helical" evidence="1">
    <location>
        <begin position="12"/>
        <end position="35"/>
    </location>
</feature>
<feature type="transmembrane region" description="Helical" evidence="1">
    <location>
        <begin position="165"/>
        <end position="187"/>
    </location>
</feature>
<keyword evidence="1" id="KW-1133">Transmembrane helix</keyword>
<dbReference type="EMBL" id="WNXC01000001">
    <property type="protein sequence ID" value="MBB2147920.1"/>
    <property type="molecule type" value="Genomic_DNA"/>
</dbReference>
<comment type="caution">
    <text evidence="2">The sequence shown here is derived from an EMBL/GenBank/DDBJ whole genome shotgun (WGS) entry which is preliminary data.</text>
</comment>
<feature type="transmembrane region" description="Helical" evidence="1">
    <location>
        <begin position="193"/>
        <end position="211"/>
    </location>
</feature>
<accession>A0ABR6ERN1</accession>
<gene>
    <name evidence="2" type="ORF">GM920_03240</name>
</gene>
<feature type="transmembrane region" description="Helical" evidence="1">
    <location>
        <begin position="71"/>
        <end position="90"/>
    </location>
</feature>
<name>A0ABR6ERN1_9SPHI</name>
<dbReference type="Proteomes" id="UP000636110">
    <property type="component" value="Unassembled WGS sequence"/>
</dbReference>
<proteinExistence type="predicted"/>
<sequence>MTITLTNWLHQINISIHIACGCLALLFGCFAILISKRSTLHQKSGKLFLCFLLVVILTGLIAVFFFQRNTFLLVITVLSGYLGYSGYRTLQTKSNLPKTPDIVIALLSLASLGYFLYYFKRSGMIWDPMIIYSTMGYLILIVSYDLGRYFIPKSRYGKLWLYEHILKMISAFSAILSAFTGTVFAQYHPYSQFLPSILGAMVATAFMLVTYHKNRQATT</sequence>
<dbReference type="RefSeq" id="WP_182953364.1">
    <property type="nucleotide sequence ID" value="NZ_WNXC01000001.1"/>
</dbReference>
<feature type="transmembrane region" description="Helical" evidence="1">
    <location>
        <begin position="47"/>
        <end position="65"/>
    </location>
</feature>
<evidence type="ECO:0000313" key="3">
    <source>
        <dbReference type="Proteomes" id="UP000636110"/>
    </source>
</evidence>
<keyword evidence="1" id="KW-0472">Membrane</keyword>
<feature type="transmembrane region" description="Helical" evidence="1">
    <location>
        <begin position="125"/>
        <end position="144"/>
    </location>
</feature>